<evidence type="ECO:0000259" key="2">
    <source>
        <dbReference type="Pfam" id="PF01345"/>
    </source>
</evidence>
<organism evidence="3 4">
    <name type="scientific">Amycolatopsis samaneae</name>
    <dbReference type="NCBI Taxonomy" id="664691"/>
    <lineage>
        <taxon>Bacteria</taxon>
        <taxon>Bacillati</taxon>
        <taxon>Actinomycetota</taxon>
        <taxon>Actinomycetes</taxon>
        <taxon>Pseudonocardiales</taxon>
        <taxon>Pseudonocardiaceae</taxon>
        <taxon>Amycolatopsis</taxon>
    </lineage>
</organism>
<sequence>MTRHRRWRRFTTIALAVAAVLPFAAAPASADDVPSSAVTVGGTTLHRGQTFTVTQQVHNTQQFTVTFAKAAIYGQQTAITDLADLVSCTGTTAPCFLFGSSYRAPFGDLAAGESRTVVYTLKVKDTAPLGTVTLQHQLVGDNYAFDTLPGPELTVTQGVADLGVRLTAAPHGLLSPEIDYTITLTNAGPGDASGVRVVATYSPALQYTGSAGCAHPAGTSTVTCDVAALAAGSSATLRFGARLGVLSLGSFTTTARIAAAFPADPNAANNSATRTCTAVTGLLVSC</sequence>
<keyword evidence="4" id="KW-1185">Reference proteome</keyword>
<evidence type="ECO:0000256" key="1">
    <source>
        <dbReference type="SAM" id="SignalP"/>
    </source>
</evidence>
<gene>
    <name evidence="3" type="ORF">ACFSYJ_24195</name>
</gene>
<feature type="domain" description="DUF11" evidence="2">
    <location>
        <begin position="174"/>
        <end position="275"/>
    </location>
</feature>
<reference evidence="4" key="1">
    <citation type="journal article" date="2019" name="Int. J. Syst. Evol. Microbiol.">
        <title>The Global Catalogue of Microorganisms (GCM) 10K type strain sequencing project: providing services to taxonomists for standard genome sequencing and annotation.</title>
        <authorList>
            <consortium name="The Broad Institute Genomics Platform"/>
            <consortium name="The Broad Institute Genome Sequencing Center for Infectious Disease"/>
            <person name="Wu L."/>
            <person name="Ma J."/>
        </authorList>
    </citation>
    <scope>NUCLEOTIDE SEQUENCE [LARGE SCALE GENOMIC DNA]</scope>
    <source>
        <strain evidence="4">CGMCC 4.7643</strain>
    </source>
</reference>
<dbReference type="Proteomes" id="UP001597419">
    <property type="component" value="Unassembled WGS sequence"/>
</dbReference>
<comment type="caution">
    <text evidence="3">The sequence shown here is derived from an EMBL/GenBank/DDBJ whole genome shotgun (WGS) entry which is preliminary data.</text>
</comment>
<evidence type="ECO:0000313" key="4">
    <source>
        <dbReference type="Proteomes" id="UP001597419"/>
    </source>
</evidence>
<dbReference type="EMBL" id="JBHUKU010000014">
    <property type="protein sequence ID" value="MFD2461730.1"/>
    <property type="molecule type" value="Genomic_DNA"/>
</dbReference>
<keyword evidence="1" id="KW-0732">Signal</keyword>
<accession>A0ABW5GLN5</accession>
<dbReference type="InterPro" id="IPR013783">
    <property type="entry name" value="Ig-like_fold"/>
</dbReference>
<name>A0ABW5GLN5_9PSEU</name>
<feature type="signal peptide" evidence="1">
    <location>
        <begin position="1"/>
        <end position="30"/>
    </location>
</feature>
<dbReference type="InterPro" id="IPR001434">
    <property type="entry name" value="OmcB-like_DUF11"/>
</dbReference>
<evidence type="ECO:0000313" key="3">
    <source>
        <dbReference type="EMBL" id="MFD2461730.1"/>
    </source>
</evidence>
<dbReference type="Gene3D" id="2.60.40.10">
    <property type="entry name" value="Immunoglobulins"/>
    <property type="match status" value="1"/>
</dbReference>
<proteinExistence type="predicted"/>
<dbReference type="Pfam" id="PF01345">
    <property type="entry name" value="DUF11"/>
    <property type="match status" value="1"/>
</dbReference>
<feature type="chain" id="PRO_5047030706" evidence="1">
    <location>
        <begin position="31"/>
        <end position="286"/>
    </location>
</feature>
<protein>
    <submittedName>
        <fullName evidence="3">DUF11 domain-containing protein</fullName>
    </submittedName>
</protein>
<dbReference type="RefSeq" id="WP_345390504.1">
    <property type="nucleotide sequence ID" value="NZ_BAABHG010000004.1"/>
</dbReference>